<feature type="transmembrane region" description="Helical" evidence="7">
    <location>
        <begin position="62"/>
        <end position="86"/>
    </location>
</feature>
<dbReference type="InterPro" id="IPR035906">
    <property type="entry name" value="MetI-like_sf"/>
</dbReference>
<dbReference type="EMBL" id="JNAX01000015">
    <property type="protein sequence ID" value="KGG19509.1"/>
    <property type="molecule type" value="Genomic_DNA"/>
</dbReference>
<dbReference type="Gene3D" id="1.10.3720.10">
    <property type="entry name" value="MetI-like"/>
    <property type="match status" value="2"/>
</dbReference>
<keyword evidence="4 7" id="KW-0812">Transmembrane</keyword>
<evidence type="ECO:0000256" key="2">
    <source>
        <dbReference type="ARBA" id="ARBA00022448"/>
    </source>
</evidence>
<feature type="domain" description="ABC transmembrane type-1" evidence="8">
    <location>
        <begin position="62"/>
        <end position="250"/>
    </location>
</feature>
<dbReference type="PROSITE" id="PS50928">
    <property type="entry name" value="ABC_TM1"/>
    <property type="match status" value="1"/>
</dbReference>
<protein>
    <submittedName>
        <fullName evidence="9">Phosphonate ABC transporter permease protein phnE</fullName>
    </submittedName>
</protein>
<gene>
    <name evidence="9" type="ORF">EV03_1893</name>
</gene>
<evidence type="ECO:0000256" key="3">
    <source>
        <dbReference type="ARBA" id="ARBA00022475"/>
    </source>
</evidence>
<feature type="transmembrane region" description="Helical" evidence="7">
    <location>
        <begin position="382"/>
        <end position="401"/>
    </location>
</feature>
<evidence type="ECO:0000256" key="6">
    <source>
        <dbReference type="ARBA" id="ARBA00023136"/>
    </source>
</evidence>
<feature type="transmembrane region" description="Helical" evidence="7">
    <location>
        <begin position="266"/>
        <end position="285"/>
    </location>
</feature>
<evidence type="ECO:0000256" key="1">
    <source>
        <dbReference type="ARBA" id="ARBA00004651"/>
    </source>
</evidence>
<dbReference type="Proteomes" id="UP000030392">
    <property type="component" value="Unassembled WGS sequence"/>
</dbReference>
<dbReference type="AlphaFoldDB" id="A0A0A2C4G0"/>
<dbReference type="PANTHER" id="PTHR30043:SF1">
    <property type="entry name" value="ABC TRANSPORT SYSTEM PERMEASE PROTEIN P69"/>
    <property type="match status" value="1"/>
</dbReference>
<comment type="subcellular location">
    <subcellularLocation>
        <location evidence="1">Cell membrane</location>
        <topology evidence="1">Multi-pass membrane protein</topology>
    </subcellularLocation>
</comment>
<evidence type="ECO:0000313" key="9">
    <source>
        <dbReference type="EMBL" id="KGG19509.1"/>
    </source>
</evidence>
<feature type="transmembrane region" description="Helical" evidence="7">
    <location>
        <begin position="479"/>
        <end position="499"/>
    </location>
</feature>
<evidence type="ECO:0000256" key="4">
    <source>
        <dbReference type="ARBA" id="ARBA00022692"/>
    </source>
</evidence>
<evidence type="ECO:0000256" key="7">
    <source>
        <dbReference type="SAM" id="Phobius"/>
    </source>
</evidence>
<reference evidence="10" key="1">
    <citation type="journal article" date="2014" name="Sci. Data">
        <title>Genomes of diverse isolates of the marine cyanobacterium Prochlorococcus.</title>
        <authorList>
            <person name="Biller S."/>
            <person name="Berube P."/>
            <person name="Thompson J."/>
            <person name="Kelly L."/>
            <person name="Roggensack S."/>
            <person name="Awad L."/>
            <person name="Roache-Johnson K."/>
            <person name="Ding H."/>
            <person name="Giovannoni S.J."/>
            <person name="Moore L.R."/>
            <person name="Chisholm S.W."/>
        </authorList>
    </citation>
    <scope>NUCLEOTIDE SEQUENCE [LARGE SCALE GENOMIC DNA]</scope>
    <source>
        <strain evidence="10">PAC1</strain>
    </source>
</reference>
<dbReference type="InterPro" id="IPR000515">
    <property type="entry name" value="MetI-like"/>
</dbReference>
<feature type="transmembrane region" description="Helical" evidence="7">
    <location>
        <begin position="173"/>
        <end position="192"/>
    </location>
</feature>
<name>A0A0A2C4G0_PROMR</name>
<keyword evidence="3" id="KW-1003">Cell membrane</keyword>
<feature type="transmembrane region" description="Helical" evidence="7">
    <location>
        <begin position="449"/>
        <end position="467"/>
    </location>
</feature>
<evidence type="ECO:0000256" key="5">
    <source>
        <dbReference type="ARBA" id="ARBA00022989"/>
    </source>
</evidence>
<feature type="transmembrane region" description="Helical" evidence="7">
    <location>
        <begin position="357"/>
        <end position="376"/>
    </location>
</feature>
<dbReference type="PANTHER" id="PTHR30043">
    <property type="entry name" value="PHOSPHONATES TRANSPORT SYSTEM PERMEASE PROTEIN"/>
    <property type="match status" value="1"/>
</dbReference>
<dbReference type="RefSeq" id="WP_011823442.1">
    <property type="nucleotide sequence ID" value="NZ_CP138967.1"/>
</dbReference>
<feature type="transmembrane region" description="Helical" evidence="7">
    <location>
        <begin position="320"/>
        <end position="345"/>
    </location>
</feature>
<keyword evidence="6 7" id="KW-0472">Membrane</keyword>
<dbReference type="GO" id="GO:0005886">
    <property type="term" value="C:plasma membrane"/>
    <property type="evidence" value="ECO:0007669"/>
    <property type="project" value="UniProtKB-SubCell"/>
</dbReference>
<organism evidence="9 10">
    <name type="scientific">Prochlorococcus marinus str. PAC1</name>
    <dbReference type="NCBI Taxonomy" id="59924"/>
    <lineage>
        <taxon>Bacteria</taxon>
        <taxon>Bacillati</taxon>
        <taxon>Cyanobacteriota</taxon>
        <taxon>Cyanophyceae</taxon>
        <taxon>Synechococcales</taxon>
        <taxon>Prochlorococcaceae</taxon>
        <taxon>Prochlorococcus</taxon>
    </lineage>
</organism>
<evidence type="ECO:0000259" key="8">
    <source>
        <dbReference type="PROSITE" id="PS50928"/>
    </source>
</evidence>
<keyword evidence="2" id="KW-0813">Transport</keyword>
<proteinExistence type="predicted"/>
<feature type="transmembrane region" description="Helical" evidence="7">
    <location>
        <begin position="118"/>
        <end position="141"/>
    </location>
</feature>
<comment type="caution">
    <text evidence="9">The sequence shown here is derived from an EMBL/GenBank/DDBJ whole genome shotgun (WGS) entry which is preliminary data.</text>
</comment>
<evidence type="ECO:0000313" key="10">
    <source>
        <dbReference type="Proteomes" id="UP000030392"/>
    </source>
</evidence>
<accession>A0A0A2C4G0</accession>
<feature type="transmembrane region" description="Helical" evidence="7">
    <location>
        <begin position="204"/>
        <end position="223"/>
    </location>
</feature>
<keyword evidence="5 7" id="KW-1133">Transmembrane helix</keyword>
<sequence>MKLIKPVSTLLTLIPSIAYIPILIEIIKGFHIGGLNIIFQFLSSAIKPSFNQEVVKSAWEGLQITIATALTSWVISMLIGIVLGVLSTDLFWKSIPKFSYLGKFIKYSLAIPRSIHEVVWGLLFIQILGLNIWVAIISIVIPYSALTARVISEQLDSFDIQPLIAIKQTGSNIMGSFITILLPKLIPIVSTYGSYRFECAIRGVTLLGIFGLGGIGTELYLTLKSFEFNEMWTCLWMLWLVIILLEKLIRFSRSYLSDNISLKNSFLISISIFTLSLSLGIGWLYNLNFELFTPLSFSYLNLPSFVEIRNGFNNLPLFKLIITTILITLFASGIAIGTPPLLLVLFPGKFSLKVQNLIWIFFRLIPPPLTTILILLFTNPSISVAALSLGITHMGVMGRLLTDNILNQEKSIYGAIKSNGSSKQSATLYGILAPQSNSYLAYGAYRSDVILKETAIIGAVGGVGLGWQLQESLSSFDWAQVMIITATFSLLTISGEFLFNTSQNYWLNNSTNNFIS</sequence>
<feature type="transmembrane region" description="Helical" evidence="7">
    <location>
        <begin position="229"/>
        <end position="245"/>
    </location>
</feature>
<dbReference type="GO" id="GO:0055085">
    <property type="term" value="P:transmembrane transport"/>
    <property type="evidence" value="ECO:0007669"/>
    <property type="project" value="InterPro"/>
</dbReference>
<dbReference type="SUPFAM" id="SSF161098">
    <property type="entry name" value="MetI-like"/>
    <property type="match status" value="2"/>
</dbReference>
<feature type="transmembrane region" description="Helical" evidence="7">
    <location>
        <begin position="12"/>
        <end position="42"/>
    </location>
</feature>